<evidence type="ECO:0000313" key="8">
    <source>
        <dbReference type="Proteomes" id="UP000242849"/>
    </source>
</evidence>
<evidence type="ECO:0000256" key="3">
    <source>
        <dbReference type="ARBA" id="ARBA00022576"/>
    </source>
</evidence>
<dbReference type="STRING" id="53406.SAMN05421553_2917"/>
<dbReference type="SUPFAM" id="SSF53383">
    <property type="entry name" value="PLP-dependent transferases"/>
    <property type="match status" value="1"/>
</dbReference>
<evidence type="ECO:0000256" key="1">
    <source>
        <dbReference type="ARBA" id="ARBA00001933"/>
    </source>
</evidence>
<keyword evidence="4" id="KW-0808">Transferase</keyword>
<dbReference type="InterPro" id="IPR005814">
    <property type="entry name" value="Aminotrans_3"/>
</dbReference>
<dbReference type="Pfam" id="PF00202">
    <property type="entry name" value="Aminotran_3"/>
    <property type="match status" value="1"/>
</dbReference>
<accession>A0A1H5BVH2</accession>
<dbReference type="InterPro" id="IPR008278">
    <property type="entry name" value="4-PPantetheinyl_Trfase_dom"/>
</dbReference>
<dbReference type="Proteomes" id="UP000242849">
    <property type="component" value="Unassembled WGS sequence"/>
</dbReference>
<dbReference type="InterPro" id="IPR049704">
    <property type="entry name" value="Aminotrans_3_PPA_site"/>
</dbReference>
<feature type="domain" description="4'-phosphopantetheinyl transferase" evidence="6">
    <location>
        <begin position="110"/>
        <end position="180"/>
    </location>
</feature>
<organism evidence="7 8">
    <name type="scientific">Pseudomonas anguilliseptica</name>
    <dbReference type="NCBI Taxonomy" id="53406"/>
    <lineage>
        <taxon>Bacteria</taxon>
        <taxon>Pseudomonadati</taxon>
        <taxon>Pseudomonadota</taxon>
        <taxon>Gammaproteobacteria</taxon>
        <taxon>Pseudomonadales</taxon>
        <taxon>Pseudomonadaceae</taxon>
        <taxon>Pseudomonas</taxon>
    </lineage>
</organism>
<dbReference type="GO" id="GO:0030170">
    <property type="term" value="F:pyridoxal phosphate binding"/>
    <property type="evidence" value="ECO:0007669"/>
    <property type="project" value="InterPro"/>
</dbReference>
<dbReference type="Gene3D" id="3.90.470.20">
    <property type="entry name" value="4'-phosphopantetheinyl transferase domain"/>
    <property type="match status" value="2"/>
</dbReference>
<dbReference type="EMBL" id="FNSC01000001">
    <property type="protein sequence ID" value="SED58094.1"/>
    <property type="molecule type" value="Genomic_DNA"/>
</dbReference>
<dbReference type="PANTHER" id="PTHR43552:SF1">
    <property type="entry name" value="DIAMINOBUTYRATE--2-OXOGLUTARATE AMINOTRANSFERASE"/>
    <property type="match status" value="1"/>
</dbReference>
<keyword evidence="8" id="KW-1185">Reference proteome</keyword>
<comment type="cofactor">
    <cofactor evidence="1">
        <name>pyridoxal 5'-phosphate</name>
        <dbReference type="ChEBI" id="CHEBI:597326"/>
    </cofactor>
</comment>
<evidence type="ECO:0000256" key="5">
    <source>
        <dbReference type="ARBA" id="ARBA00022898"/>
    </source>
</evidence>
<dbReference type="GO" id="GO:0000287">
    <property type="term" value="F:magnesium ion binding"/>
    <property type="evidence" value="ECO:0007669"/>
    <property type="project" value="InterPro"/>
</dbReference>
<gene>
    <name evidence="7" type="ORF">SAMN05421553_2917</name>
</gene>
<dbReference type="Pfam" id="PF01648">
    <property type="entry name" value="ACPS"/>
    <property type="match status" value="1"/>
</dbReference>
<dbReference type="GO" id="GO:0008483">
    <property type="term" value="F:transaminase activity"/>
    <property type="evidence" value="ECO:0007669"/>
    <property type="project" value="UniProtKB-KW"/>
</dbReference>
<dbReference type="InterPro" id="IPR004637">
    <property type="entry name" value="Dat"/>
</dbReference>
<keyword evidence="5" id="KW-0663">Pyridoxal phosphate</keyword>
<dbReference type="Gene3D" id="3.40.640.10">
    <property type="entry name" value="Type I PLP-dependent aspartate aminotransferase-like (Major domain)"/>
    <property type="match status" value="1"/>
</dbReference>
<dbReference type="OrthoDB" id="9801052at2"/>
<sequence length="728" mass="78313">MQLSEGEVHLWALPLDEAPLQQAEPPTLDLAVDERARAARMRCPQARSVFVQTRMALRALLGHYLDLPAGAVALSSGAWGKPQLGAGMGDLQFNVSHSGQLALIALSLSAVGVDLEWQQADLDWRELLPLCCHPAEQADFQDAADAQGRARLLRLWTAKEAYLKGRGEGLSLPLTAIRLSAGGGWQARIEAPWDAGQGWWLHALALPAGYLGCVATPFPSPLIRFQSLAELTSSARVESPHYPEVLSPLRESTMECIQSLPSSSAAFTLEHFRQQGPRELNANPYLQRQAARESNARSYPRRIPLALQEAHGMYVRDTQGQLFMDCLAGAGTLALGHNHPVAIAAMRQTLDAGLPLHTLDLTTPVKDRFVEELFAALPEAFARQARIQFCGPTGADGIEAALKLARIATGRKPILSFSGGYHGMTHGALSLMGNLGPKLALGAAMAEVQFLPYPYDYRCPFGIGGEAGIDAGLHYIEQLLSDPESGVLPPAAVVVEVVQGEGGVIPAPARWLQGLRQLTRKHGIVLIIDEVQTGLGRTGRLFAFEHADIEPDILVLSKALGGGLPLSVLVYRDELDTWKPGAHAGTFRGNQMAMAAGAATLRHILSENLPAHAATMGERLMGRLRQLQHDYPCLGDVRGRGLMVGVEIVGAADGSRVPPADSALAKAIQHQCLCLGIILELGGRHGAVVRFLPPLLIQPEEIDLLVERFQQALDQALAKVTSRALHIA</sequence>
<dbReference type="GO" id="GO:0008897">
    <property type="term" value="F:holo-[acyl-carrier-protein] synthase activity"/>
    <property type="evidence" value="ECO:0007669"/>
    <property type="project" value="InterPro"/>
</dbReference>
<dbReference type="NCBIfam" id="TIGR00709">
    <property type="entry name" value="dat"/>
    <property type="match status" value="1"/>
</dbReference>
<keyword evidence="3" id="KW-0032">Aminotransferase</keyword>
<name>A0A1H5BVH2_PSEAG</name>
<dbReference type="FunFam" id="3.40.640.10:FF:000091">
    <property type="entry name" value="Diaminobutyrate--2-oxoglutarate aminotransferase"/>
    <property type="match status" value="1"/>
</dbReference>
<evidence type="ECO:0000313" key="7">
    <source>
        <dbReference type="EMBL" id="SED58094.1"/>
    </source>
</evidence>
<comment type="similarity">
    <text evidence="2">Belongs to the class-III pyridoxal-phosphate-dependent aminotransferase family.</text>
</comment>
<dbReference type="Gene3D" id="3.90.1150.10">
    <property type="entry name" value="Aspartate Aminotransferase, domain 1"/>
    <property type="match status" value="1"/>
</dbReference>
<protein>
    <submittedName>
        <fullName evidence="7">2,4-diaminobutyrate 4-transaminases</fullName>
    </submittedName>
</protein>
<dbReference type="InterPro" id="IPR015421">
    <property type="entry name" value="PyrdxlP-dep_Trfase_major"/>
</dbReference>
<reference evidence="8" key="1">
    <citation type="submission" date="2016-10" db="EMBL/GenBank/DDBJ databases">
        <authorList>
            <person name="Varghese N."/>
            <person name="Submissions S."/>
        </authorList>
    </citation>
    <scope>NUCLEOTIDE SEQUENCE [LARGE SCALE GENOMIC DNA]</scope>
    <source>
        <strain evidence="8">DSM 12111</strain>
    </source>
</reference>
<dbReference type="InterPro" id="IPR015422">
    <property type="entry name" value="PyrdxlP-dep_Trfase_small"/>
</dbReference>
<evidence type="ECO:0000256" key="2">
    <source>
        <dbReference type="ARBA" id="ARBA00008954"/>
    </source>
</evidence>
<dbReference type="PROSITE" id="PS00600">
    <property type="entry name" value="AA_TRANSFER_CLASS_3"/>
    <property type="match status" value="1"/>
</dbReference>
<dbReference type="SUPFAM" id="SSF56214">
    <property type="entry name" value="4'-phosphopantetheinyl transferase"/>
    <property type="match status" value="2"/>
</dbReference>
<evidence type="ECO:0000256" key="4">
    <source>
        <dbReference type="ARBA" id="ARBA00022679"/>
    </source>
</evidence>
<dbReference type="AlphaFoldDB" id="A0A1H5BVH2"/>
<dbReference type="CDD" id="cd00610">
    <property type="entry name" value="OAT_like"/>
    <property type="match status" value="1"/>
</dbReference>
<dbReference type="PANTHER" id="PTHR43552">
    <property type="entry name" value="DIAMINOBUTYRATE--2-OXOGLUTARATE AMINOTRANSFERASE"/>
    <property type="match status" value="1"/>
</dbReference>
<proteinExistence type="inferred from homology"/>
<dbReference type="NCBIfam" id="NF005393">
    <property type="entry name" value="PRK06938.1"/>
    <property type="match status" value="1"/>
</dbReference>
<dbReference type="InterPro" id="IPR037143">
    <property type="entry name" value="4-PPantetheinyl_Trfase_dom_sf"/>
</dbReference>
<dbReference type="InterPro" id="IPR015424">
    <property type="entry name" value="PyrdxlP-dep_Trfase"/>
</dbReference>
<evidence type="ECO:0000259" key="6">
    <source>
        <dbReference type="Pfam" id="PF01648"/>
    </source>
</evidence>